<evidence type="ECO:0000313" key="5">
    <source>
        <dbReference type="EMBL" id="NME69829.1"/>
    </source>
</evidence>
<protein>
    <submittedName>
        <fullName evidence="5">Uncharacterized protein</fullName>
    </submittedName>
</protein>
<feature type="transmembrane region" description="Helical" evidence="2">
    <location>
        <begin position="220"/>
        <end position="236"/>
    </location>
</feature>
<keyword evidence="6" id="KW-1185">Reference proteome</keyword>
<evidence type="ECO:0000259" key="4">
    <source>
        <dbReference type="Pfam" id="PF07696"/>
    </source>
</evidence>
<proteinExistence type="predicted"/>
<evidence type="ECO:0000313" key="6">
    <source>
        <dbReference type="Proteomes" id="UP000576082"/>
    </source>
</evidence>
<feature type="transmembrane region" description="Helical" evidence="2">
    <location>
        <begin position="288"/>
        <end position="306"/>
    </location>
</feature>
<dbReference type="EMBL" id="JABANE010000049">
    <property type="protein sequence ID" value="NME69829.1"/>
    <property type="molecule type" value="Genomic_DNA"/>
</dbReference>
<keyword evidence="2" id="KW-0472">Membrane</keyword>
<feature type="transmembrane region" description="Helical" evidence="2">
    <location>
        <begin position="368"/>
        <end position="389"/>
    </location>
</feature>
<feature type="domain" description="7TM-DISM receptor extracellular" evidence="4">
    <location>
        <begin position="47"/>
        <end position="176"/>
    </location>
</feature>
<name>A0A7X9RW85_9BACT</name>
<dbReference type="Proteomes" id="UP000576082">
    <property type="component" value="Unassembled WGS sequence"/>
</dbReference>
<dbReference type="AlphaFoldDB" id="A0A7X9RW85"/>
<accession>A0A7X9RW85</accession>
<feature type="transmembrane region" description="Helical" evidence="2">
    <location>
        <begin position="312"/>
        <end position="328"/>
    </location>
</feature>
<evidence type="ECO:0000256" key="1">
    <source>
        <dbReference type="SAM" id="Coils"/>
    </source>
</evidence>
<feature type="transmembrane region" description="Helical" evidence="2">
    <location>
        <begin position="340"/>
        <end position="362"/>
    </location>
</feature>
<keyword evidence="1" id="KW-0175">Coiled coil</keyword>
<keyword evidence="2" id="KW-1133">Transmembrane helix</keyword>
<feature type="coiled-coil region" evidence="1">
    <location>
        <begin position="392"/>
        <end position="476"/>
    </location>
</feature>
<evidence type="ECO:0000259" key="3">
    <source>
        <dbReference type="Pfam" id="PF07695"/>
    </source>
</evidence>
<feature type="transmembrane region" description="Helical" evidence="2">
    <location>
        <begin position="191"/>
        <end position="213"/>
    </location>
</feature>
<feature type="transmembrane region" description="Helical" evidence="2">
    <location>
        <begin position="256"/>
        <end position="276"/>
    </location>
</feature>
<feature type="domain" description="7TM-DISM receptor extracellular" evidence="3">
    <location>
        <begin position="191"/>
        <end position="390"/>
    </location>
</feature>
<comment type="caution">
    <text evidence="5">The sequence shown here is derived from an EMBL/GenBank/DDBJ whole genome shotgun (WGS) entry which is preliminary data.</text>
</comment>
<dbReference type="Pfam" id="PF07695">
    <property type="entry name" value="7TMR-DISM_7TM"/>
    <property type="match status" value="1"/>
</dbReference>
<sequence length="631" mass="74682">MINKLLVPFTLFITFFILPETKGYSQNHKGEIHLYDSAYSKVLDLRQIPYWVDLTQEISYEELLDLNPEFATSPTHSKDKFNVEGNYWLQLNVTIDSFSSYEWLIEFYDQTIDDMIVYLPTVEGDVEKIFMGDSYDFDKRDIKHTNYVIPLADNIDYNKPLYIRVQSAHKVDLLLNFTNGDEFIKESTLKYLFFGLYYGAFALMAVYSLMLFANIKEKKYIFYVIHLLFIMLYSSSRDGMGFQFIWPDAPWVNSFSTLLFIFGMTMSLVFFIKEILSDEKENSLYSKPMNILMFSLTGIFFIILLFFSTQEGGLLLLTTILTLLYFVIKAYREYKKISPYFILGLFVFFSGFFIWLLKWYAIVPFNTYTMYSLRISILLEMLLFSYGLYDSLRLLKERERIAQKEVIQHQEEKEEMQNKVIEEQKKTMILSEKVNNELEEKVQERTASLQKRESELRSLNKELQDKSEKLDKLNRILDVNNYNLKGEIKQERERRFTNKRLSHKEFEELFPDQLSCLRYLEKQKWESGFTCKQCGNHTYSEGTKQFAKRCTKCGYNESVTSNTIFHSLKFELTKAFYLSYIISNFDNEFSIQQLSDEIGMSRNTVSKFRAKTLKAKNKESKLLLPTFTPND</sequence>
<dbReference type="RefSeq" id="WP_169658085.1">
    <property type="nucleotide sequence ID" value="NZ_JABANE010000049.1"/>
</dbReference>
<dbReference type="InterPro" id="IPR011623">
    <property type="entry name" value="7TMR_DISM_rcpt_extracell_dom1"/>
</dbReference>
<reference evidence="5 6" key="1">
    <citation type="submission" date="2020-04" db="EMBL/GenBank/DDBJ databases">
        <title>Flammeovirga sp. SR4, a novel species isolated from seawater.</title>
        <authorList>
            <person name="Wang X."/>
        </authorList>
    </citation>
    <scope>NUCLEOTIDE SEQUENCE [LARGE SCALE GENOMIC DNA]</scope>
    <source>
        <strain evidence="5 6">ATCC 23126</strain>
    </source>
</reference>
<organism evidence="5 6">
    <name type="scientific">Flammeovirga aprica JL-4</name>
    <dbReference type="NCBI Taxonomy" id="694437"/>
    <lineage>
        <taxon>Bacteria</taxon>
        <taxon>Pseudomonadati</taxon>
        <taxon>Bacteroidota</taxon>
        <taxon>Cytophagia</taxon>
        <taxon>Cytophagales</taxon>
        <taxon>Flammeovirgaceae</taxon>
        <taxon>Flammeovirga</taxon>
    </lineage>
</organism>
<dbReference type="Gene3D" id="2.60.40.2380">
    <property type="match status" value="1"/>
</dbReference>
<keyword evidence="2" id="KW-0812">Transmembrane</keyword>
<dbReference type="InterPro" id="IPR011622">
    <property type="entry name" value="7TMR_DISM_rcpt_extracell_dom2"/>
</dbReference>
<gene>
    <name evidence="5" type="ORF">HHU12_17770</name>
</gene>
<evidence type="ECO:0000256" key="2">
    <source>
        <dbReference type="SAM" id="Phobius"/>
    </source>
</evidence>
<dbReference type="Pfam" id="PF07696">
    <property type="entry name" value="7TMR-DISMED2"/>
    <property type="match status" value="1"/>
</dbReference>